<feature type="region of interest" description="Disordered" evidence="1">
    <location>
        <begin position="645"/>
        <end position="701"/>
    </location>
</feature>
<feature type="domain" description="DUF4764" evidence="2">
    <location>
        <begin position="350"/>
        <end position="460"/>
    </location>
</feature>
<evidence type="ECO:0000313" key="4">
    <source>
        <dbReference type="Proteomes" id="UP001187531"/>
    </source>
</evidence>
<keyword evidence="4" id="KW-1185">Reference proteome</keyword>
<sequence>MEHLKNQVVMINGISYFITDDITGLDLNTDLISNDDQNHELTFIQNACENPQDFDLTDEFFGVIEGLPAKPKVIYSKGADNIPGESSIQDVVHTTIPVTFDLTDIEKPLSSDELSSSIQKPHAVVHKQAYNINTKDKNQYSDRHSSEPVIITVKPKGNTLPSLKKDELNRVENRFTISYNTKIQTSTSTAAESEQVPAKKLESNNLLSQKVPFFKSREASGVKEQASFLSSFSDGSQLADTQKNRFGNILSAESEILKPLGSSENPIQLIQKGAKFHSLQPLSQEQLQQVAAILRQQNRKDLLKNTENIVFDKKTNTKIVCKIVYPESASIKKKGRRLKMSPVPVEDENKDVDEKATDMLKIKRTRYGRLSKPPRHVVKGLKRFSKLDEEGNEDESSDGECTEEEITPTNQPIEALPDIPVKKKRKICTNYRCLTCGKVYLGINKLAKHYCQNPDHGTFEQHLEHIAKNPLYTQDLPANVKGQQVEPIIQIPKLSSNRQPVESEEIDSDPVVEALRPKSRKRGRPRKDDGHRKICVQKHNLITAAAPLTTFDTYMTLIPRLVEIEPFQHLVSCAKAKRLLESQSGSVVPFVLVEVEKLLKDLRDFLDSLLSDEELPDHERIKVSSEIIRQCCQLDDCMYYLKDGNKNRPSKHREVNEYDEHPSLQTVEVSESVADRDEDEQSNEEASKSQSGKVDDIDNESEGSISNLFISNQKEVKDNEANVSYFKLDRTSEPEKATHHSVFDLFTERKESLSINDLHVDTAALRQVDDIVDQVASEAGEVVSPASDYQNPHSVPSYRNSPVNAPNSSKNDSSTFKSPNNQNNTDVKSEKRSHEDAEDLNKTNMLSNIQVAKDNNPFVNIETLQKTDKEPLPTLLRLDYCRDSRLEDQEHNLYTNSFSQLTEDGTDNSKVDGDIDGPFDNSSTAADGALISLGFNSDSWWS</sequence>
<feature type="region of interest" description="Disordered" evidence="1">
    <location>
        <begin position="496"/>
        <end position="530"/>
    </location>
</feature>
<feature type="compositionally biased region" description="Polar residues" evidence="1">
    <location>
        <begin position="787"/>
        <end position="826"/>
    </location>
</feature>
<evidence type="ECO:0000313" key="3">
    <source>
        <dbReference type="EMBL" id="KAK2708072.1"/>
    </source>
</evidence>
<gene>
    <name evidence="3" type="ORF">QYM36_015683</name>
</gene>
<dbReference type="PANTHER" id="PTHR16116">
    <property type="entry name" value="ZINC FINGER PROTEIN 839"/>
    <property type="match status" value="1"/>
</dbReference>
<accession>A0AA88KXK8</accession>
<feature type="compositionally biased region" description="Basic and acidic residues" evidence="1">
    <location>
        <begin position="827"/>
        <end position="841"/>
    </location>
</feature>
<reference evidence="3" key="1">
    <citation type="submission" date="2023-07" db="EMBL/GenBank/DDBJ databases">
        <title>Chromosome-level genome assembly of Artemia franciscana.</title>
        <authorList>
            <person name="Jo E."/>
        </authorList>
    </citation>
    <scope>NUCLEOTIDE SEQUENCE</scope>
    <source>
        <tissue evidence="3">Whole body</tissue>
    </source>
</reference>
<dbReference type="InterPro" id="IPR039946">
    <property type="entry name" value="ZN839"/>
</dbReference>
<evidence type="ECO:0000256" key="1">
    <source>
        <dbReference type="SAM" id="MobiDB-lite"/>
    </source>
</evidence>
<feature type="region of interest" description="Disordered" evidence="1">
    <location>
        <begin position="385"/>
        <end position="410"/>
    </location>
</feature>
<dbReference type="PANTHER" id="PTHR16116:SF5">
    <property type="entry name" value="ZINC FINGER PROTEIN 839"/>
    <property type="match status" value="1"/>
</dbReference>
<dbReference type="Proteomes" id="UP001187531">
    <property type="component" value="Unassembled WGS sequence"/>
</dbReference>
<comment type="caution">
    <text evidence="3">The sequence shown here is derived from an EMBL/GenBank/DDBJ whole genome shotgun (WGS) entry which is preliminary data.</text>
</comment>
<feature type="compositionally biased region" description="Acidic residues" evidence="1">
    <location>
        <begin position="390"/>
        <end position="406"/>
    </location>
</feature>
<dbReference type="Pfam" id="PF15961">
    <property type="entry name" value="DUF4764"/>
    <property type="match status" value="1"/>
</dbReference>
<evidence type="ECO:0000259" key="2">
    <source>
        <dbReference type="Pfam" id="PF15961"/>
    </source>
</evidence>
<proteinExistence type="predicted"/>
<dbReference type="EMBL" id="JAVRJZ010000019">
    <property type="protein sequence ID" value="KAK2708072.1"/>
    <property type="molecule type" value="Genomic_DNA"/>
</dbReference>
<protein>
    <recommendedName>
        <fullName evidence="2">DUF4764 domain-containing protein</fullName>
    </recommendedName>
</protein>
<dbReference type="InterPro" id="IPR031885">
    <property type="entry name" value="DUF4764"/>
</dbReference>
<feature type="region of interest" description="Disordered" evidence="1">
    <location>
        <begin position="781"/>
        <end position="842"/>
    </location>
</feature>
<name>A0AA88KXK8_ARTSF</name>
<dbReference type="AlphaFoldDB" id="A0AA88KXK8"/>
<feature type="compositionally biased region" description="Basic and acidic residues" evidence="1">
    <location>
        <begin position="652"/>
        <end position="662"/>
    </location>
</feature>
<organism evidence="3 4">
    <name type="scientific">Artemia franciscana</name>
    <name type="common">Brine shrimp</name>
    <name type="synonym">Artemia sanfranciscana</name>
    <dbReference type="NCBI Taxonomy" id="6661"/>
    <lineage>
        <taxon>Eukaryota</taxon>
        <taxon>Metazoa</taxon>
        <taxon>Ecdysozoa</taxon>
        <taxon>Arthropoda</taxon>
        <taxon>Crustacea</taxon>
        <taxon>Branchiopoda</taxon>
        <taxon>Anostraca</taxon>
        <taxon>Artemiidae</taxon>
        <taxon>Artemia</taxon>
    </lineage>
</organism>